<evidence type="ECO:0000313" key="2">
    <source>
        <dbReference type="EMBL" id="KKM67139.1"/>
    </source>
</evidence>
<protein>
    <recommendedName>
        <fullName evidence="1">Fibronectin type-III domain-containing protein</fullName>
    </recommendedName>
</protein>
<dbReference type="SMART" id="SM00060">
    <property type="entry name" value="FN3"/>
    <property type="match status" value="2"/>
</dbReference>
<dbReference type="Gene3D" id="2.60.40.10">
    <property type="entry name" value="Immunoglobulins"/>
    <property type="match status" value="2"/>
</dbReference>
<gene>
    <name evidence="2" type="ORF">LCGC14_1474140</name>
</gene>
<dbReference type="PANTHER" id="PTHR42754">
    <property type="entry name" value="ENDOGLUCANASE"/>
    <property type="match status" value="1"/>
</dbReference>
<dbReference type="InterPro" id="IPR013783">
    <property type="entry name" value="Ig-like_fold"/>
</dbReference>
<evidence type="ECO:0000259" key="1">
    <source>
        <dbReference type="SMART" id="SM00060"/>
    </source>
</evidence>
<name>A0A0F9JBF3_9ZZZZ</name>
<dbReference type="InterPro" id="IPR003961">
    <property type="entry name" value="FN3_dom"/>
</dbReference>
<accession>A0A0F9JBF3</accession>
<sequence length="678" mass="75978">MFQNVVFLDSYPLIHKDEKNPQLSLQREWDILEDENTIGRDVVKDNNQNIYVVGNMLNDSTNAYDVVVYKYNSSGQVLWNVSWGGMLDDYAYALDINRSSTTIYVVGRTASYGINESNDIFMLSYDASGILKRNITWGGDAWDAGIDIKCTADFIYVIGYSDSFSSSQDIVVLKYNKSYSLVWNYTFGTSESDIGYGITVDEADNVLLTGKTTSSGNVDAIVMKLNGGGAQLWNTTWGGSNSDEGRSVVLDASGGIFILGNTRSFGNGSTDFALLKFNSTGGLQWQRMWGGTDIDTAYVLVYDSLFDLFLIGYTESYGTAGKDTCIVKYTSSGDYQWYKTRTDTSEDVAYGGYLDSNDDLYITGESGNQLFVTKFNPLPDAFTLVHNTTTPDSDGSFTVSWSESLGAVNYSLFQSQVPITTINYSITKIVEGNTNKTVSFNNLEEGLYYYIAVAYNEYGNITSNVVNVTVLYPPGEFYLFSDADNPDWDGIVNFTWSIAQGADRYELYINDSLHKDNITETAYTVSNLDTNDYKVYVIAINDAGQRDSLLTVVSGTFEITLKEMKEFVVWEIDQLIKEIQSSSDEDWRNPINNRKLTMNNKINELKEFISSNDFEDAYNKLLHDIKPKLTGLKTDEYENLWGNGVFNNPWVISSDLNEEFRLNCNQILTHIAILIGVV</sequence>
<dbReference type="AlphaFoldDB" id="A0A0F9JBF3"/>
<reference evidence="2" key="1">
    <citation type="journal article" date="2015" name="Nature">
        <title>Complex archaea that bridge the gap between prokaryotes and eukaryotes.</title>
        <authorList>
            <person name="Spang A."/>
            <person name="Saw J.H."/>
            <person name="Jorgensen S.L."/>
            <person name="Zaremba-Niedzwiedzka K."/>
            <person name="Martijn J."/>
            <person name="Lind A.E."/>
            <person name="van Eijk R."/>
            <person name="Schleper C."/>
            <person name="Guy L."/>
            <person name="Ettema T.J."/>
        </authorList>
    </citation>
    <scope>NUCLEOTIDE SEQUENCE</scope>
</reference>
<dbReference type="Pfam" id="PF06739">
    <property type="entry name" value="SBBP"/>
    <property type="match status" value="1"/>
</dbReference>
<feature type="domain" description="Fibronectin type-III" evidence="1">
    <location>
        <begin position="462"/>
        <end position="546"/>
    </location>
</feature>
<feature type="domain" description="Fibronectin type-III" evidence="1">
    <location>
        <begin position="379"/>
        <end position="461"/>
    </location>
</feature>
<proteinExistence type="predicted"/>
<organism evidence="2">
    <name type="scientific">marine sediment metagenome</name>
    <dbReference type="NCBI Taxonomy" id="412755"/>
    <lineage>
        <taxon>unclassified sequences</taxon>
        <taxon>metagenomes</taxon>
        <taxon>ecological metagenomes</taxon>
    </lineage>
</organism>
<dbReference type="EMBL" id="LAZR01010403">
    <property type="protein sequence ID" value="KKM67139.1"/>
    <property type="molecule type" value="Genomic_DNA"/>
</dbReference>
<dbReference type="InterPro" id="IPR010620">
    <property type="entry name" value="SBBP_repeat"/>
</dbReference>
<comment type="caution">
    <text evidence="2">The sequence shown here is derived from an EMBL/GenBank/DDBJ whole genome shotgun (WGS) entry which is preliminary data.</text>
</comment>
<dbReference type="PANTHER" id="PTHR42754:SF1">
    <property type="entry name" value="LIPOPROTEIN"/>
    <property type="match status" value="1"/>
</dbReference>